<dbReference type="Proteomes" id="UP000576087">
    <property type="component" value="Unassembled WGS sequence"/>
</dbReference>
<organism evidence="5 8">
    <name type="scientific">Aliirhizobium cellulosilyticum</name>
    <dbReference type="NCBI Taxonomy" id="393664"/>
    <lineage>
        <taxon>Bacteria</taxon>
        <taxon>Pseudomonadati</taxon>
        <taxon>Pseudomonadota</taxon>
        <taxon>Alphaproteobacteria</taxon>
        <taxon>Hyphomicrobiales</taxon>
        <taxon>Rhizobiaceae</taxon>
        <taxon>Aliirhizobium</taxon>
    </lineage>
</organism>
<dbReference type="Gene3D" id="2.60.120.260">
    <property type="entry name" value="Galactose-binding domain-like"/>
    <property type="match status" value="13"/>
</dbReference>
<protein>
    <recommendedName>
        <fullName evidence="11">Carbohydrate-binding protein</fullName>
    </recommendedName>
</protein>
<dbReference type="Gene3D" id="2.120.10.30">
    <property type="entry name" value="TolB, C-terminal domain"/>
    <property type="match status" value="1"/>
</dbReference>
<evidence type="ECO:0000313" key="5">
    <source>
        <dbReference type="EMBL" id="MBB4349247.1"/>
    </source>
</evidence>
<keyword evidence="1" id="KW-0732">Signal</keyword>
<dbReference type="Pfam" id="PF05345">
    <property type="entry name" value="He_PIG"/>
    <property type="match status" value="3"/>
</dbReference>
<dbReference type="Proteomes" id="UP000520770">
    <property type="component" value="Unassembled WGS sequence"/>
</dbReference>
<evidence type="ECO:0000256" key="1">
    <source>
        <dbReference type="ARBA" id="ARBA00022729"/>
    </source>
</evidence>
<dbReference type="Gene3D" id="2.60.40.60">
    <property type="entry name" value="Cadherins"/>
    <property type="match status" value="3"/>
</dbReference>
<feature type="region of interest" description="Disordered" evidence="2">
    <location>
        <begin position="2238"/>
        <end position="2260"/>
    </location>
</feature>
<accession>A0A7W6WQB7</accession>
<feature type="region of interest" description="Disordered" evidence="2">
    <location>
        <begin position="3058"/>
        <end position="3093"/>
    </location>
</feature>
<dbReference type="Pfam" id="PF16990">
    <property type="entry name" value="CBM_35"/>
    <property type="match status" value="2"/>
</dbReference>
<dbReference type="InterPro" id="IPR011041">
    <property type="entry name" value="Quinoprot_gluc/sorb_DH_b-prop"/>
</dbReference>
<feature type="domain" description="CBM6" evidence="4">
    <location>
        <begin position="2064"/>
        <end position="2195"/>
    </location>
</feature>
<feature type="region of interest" description="Disordered" evidence="2">
    <location>
        <begin position="158"/>
        <end position="223"/>
    </location>
</feature>
<dbReference type="Gene3D" id="2.60.120.430">
    <property type="entry name" value="Galactose-binding lectin"/>
    <property type="match status" value="1"/>
</dbReference>
<dbReference type="GO" id="GO:0030246">
    <property type="term" value="F:carbohydrate binding"/>
    <property type="evidence" value="ECO:0007669"/>
    <property type="project" value="InterPro"/>
</dbReference>
<feature type="domain" description="CBM6" evidence="4">
    <location>
        <begin position="4657"/>
        <end position="4809"/>
    </location>
</feature>
<dbReference type="SMART" id="SM00112">
    <property type="entry name" value="CA"/>
    <property type="match status" value="3"/>
</dbReference>
<dbReference type="SMART" id="SM00736">
    <property type="entry name" value="CADG"/>
    <property type="match status" value="3"/>
</dbReference>
<dbReference type="InterPro" id="IPR044016">
    <property type="entry name" value="Big_13"/>
</dbReference>
<feature type="compositionally biased region" description="Polar residues" evidence="2">
    <location>
        <begin position="3079"/>
        <end position="3090"/>
    </location>
</feature>
<dbReference type="RefSeq" id="WP_183824227.1">
    <property type="nucleotide sequence ID" value="NZ_JACIGW010000003.1"/>
</dbReference>
<evidence type="ECO:0000259" key="3">
    <source>
        <dbReference type="PROSITE" id="PS50268"/>
    </source>
</evidence>
<dbReference type="Proteomes" id="UP000524535">
    <property type="component" value="Unassembled WGS sequence"/>
</dbReference>
<dbReference type="EMBL" id="JACIGY010000003">
    <property type="protein sequence ID" value="MBB4412532.1"/>
    <property type="molecule type" value="Genomic_DNA"/>
</dbReference>
<feature type="domain" description="CBM6" evidence="4">
    <location>
        <begin position="4484"/>
        <end position="4636"/>
    </location>
</feature>
<proteinExistence type="predicted"/>
<dbReference type="SMART" id="SM00606">
    <property type="entry name" value="CBD_IV"/>
    <property type="match status" value="3"/>
</dbReference>
<evidence type="ECO:0000313" key="6">
    <source>
        <dbReference type="EMBL" id="MBB4412532.1"/>
    </source>
</evidence>
<dbReference type="PROSITE" id="PS51175">
    <property type="entry name" value="CBM6"/>
    <property type="match status" value="10"/>
</dbReference>
<dbReference type="InterPro" id="IPR006644">
    <property type="entry name" value="Cadg"/>
</dbReference>
<feature type="domain" description="CBM6" evidence="4">
    <location>
        <begin position="3504"/>
        <end position="3629"/>
    </location>
</feature>
<feature type="domain" description="CBM6" evidence="4">
    <location>
        <begin position="4834"/>
        <end position="4971"/>
    </location>
</feature>
<dbReference type="Gene3D" id="2.60.40.10">
    <property type="entry name" value="Immunoglobulins"/>
    <property type="match status" value="7"/>
</dbReference>
<feature type="compositionally biased region" description="Polar residues" evidence="2">
    <location>
        <begin position="189"/>
        <end position="198"/>
    </location>
</feature>
<comment type="caution">
    <text evidence="5">The sequence shown here is derived from an EMBL/GenBank/DDBJ whole genome shotgun (WGS) entry which is preliminary data.</text>
</comment>
<dbReference type="GO" id="GO:0007156">
    <property type="term" value="P:homophilic cell adhesion via plasma membrane adhesion molecules"/>
    <property type="evidence" value="ECO:0007669"/>
    <property type="project" value="InterPro"/>
</dbReference>
<dbReference type="PROSITE" id="PS50268">
    <property type="entry name" value="CADHERIN_2"/>
    <property type="match status" value="2"/>
</dbReference>
<dbReference type="EMBL" id="JACIGW010000003">
    <property type="protein sequence ID" value="MBB4349247.1"/>
    <property type="molecule type" value="Genomic_DNA"/>
</dbReference>
<feature type="compositionally biased region" description="Polar residues" evidence="2">
    <location>
        <begin position="4496"/>
        <end position="4514"/>
    </location>
</feature>
<dbReference type="SUPFAM" id="SSF49313">
    <property type="entry name" value="Cadherin-like"/>
    <property type="match status" value="5"/>
</dbReference>
<dbReference type="Gene3D" id="2.60.40.2810">
    <property type="match status" value="1"/>
</dbReference>
<dbReference type="Pfam" id="PF03422">
    <property type="entry name" value="CBM_6"/>
    <property type="match status" value="6"/>
</dbReference>
<dbReference type="Pfam" id="PF00028">
    <property type="entry name" value="Cadherin"/>
    <property type="match status" value="1"/>
</dbReference>
<reference evidence="8 9" key="1">
    <citation type="submission" date="2020-08" db="EMBL/GenBank/DDBJ databases">
        <title>Genomic Encyclopedia of Type Strains, Phase IV (KMG-V): Genome sequencing to study the core and pangenomes of soil and plant-associated prokaryotes.</title>
        <authorList>
            <person name="Whitman W."/>
        </authorList>
    </citation>
    <scope>NUCLEOTIDE SEQUENCE [LARGE SCALE GENOMIC DNA]</scope>
    <source>
        <strain evidence="6 9">SEMIA 444</strain>
        <strain evidence="5 8">SEMIA 448</strain>
        <strain evidence="7 10">SEMIA 452</strain>
    </source>
</reference>
<feature type="region of interest" description="Disordered" evidence="2">
    <location>
        <begin position="4496"/>
        <end position="4516"/>
    </location>
</feature>
<dbReference type="InterPro" id="IPR005084">
    <property type="entry name" value="CBM6"/>
</dbReference>
<sequence length="5024" mass="519801">MDNESKSGKIIVTSVAELTSPLGVTVGEAAGAKGFLLDVSVGGLQEILIAFSNGRNEPLRSTLSVGGQVPEVIEFEPTGSWTTFSNRVLHIDLAEGMHVLTFSSLNNAGAEIASVSNLGPASGGKSGRSLLTSAALAGLNIAAVGAVALALSPSVQHATEEKPRAGAAPDETPPAPRAEEVASLAATPLSPTANASNETQEEASATPDGKANLTTGTVPQAAPADLASAAIPETSGRDFRFIGAGDISSSGREGGPVSYVAPIEIGGQAVNRSVAALVTVEPSVDSPALVADEPSENVVEEVVEPSVEPPVEPVIEPPVVTAMPLRIQAEVATLGNSGGNVTTNPNVVHKDTAGATDIPNADAADGDAYVDFAGVGTNNNIGNGQYIEWTFSVGQAGFYDIGFGYAFSSTVTTRPMRLDVNGQLWDRVFDFNGTTNNATYSESGTRVLLQAGENTIRLTANGFSGPNIDYLEIRNADPNMIVIQAESLVTQVGNNSNGAINRPINLSNTPASEIFRFGAEGESYLDWAQSAAAQVSMTFDVPVSGTYSFMVTYANGGTTNRPLKLYSDAVAGDPLHTLNFASTQANAVRARPSDLPTNVQTAPAGATGIGQGWEGWSVETVTVHLEAGSNTLILSGAGVTTGPNIDKFVIKLLEADPTPVENTAPIALDLTVEGVEDTSITIDVAELISDAEDDTLTIIATVPAEQGTVSVLGTVITFTPAADFNGSASISYTVTDQDGLSDTSTVTVTVAWVNDTPLLFGSVAPQNVVAGSAHVIELPLTTDDVDGDDVSLVIANAEDLPDGFSIVAGKLAIAASVDPGSYSVEIVGSDGTLSSTPITVSITVAAEPVDPVDPTNTAPEISSDPGFVISENSLAVGQISASDDDGDLLQYALSGADADKFTIDANGNLSLIAAPDFENPNDADGDGVYSATVTVSDGQTNTAQAITVTIADINEAPTSISFTGANTFEEDVAQGTVLGTVGGSDPDGDVLSYAVSDARFLINGGQLIVAPGASFDFVAEPSVQIVVSATDGQFTTTQAFTFGVTDVPEVPVEPADLQSLVFNQAGLTPYSAQDSGPGGVIADGGNTLTLNGNFWKRASLGESYTITENTQLILKVTIGSSLSEIIAIGFDDDELPFEASDKSIYQIAGNHNQSSFIDLRNGSAGTPGQVMTVTINLSAHAGKTISSLVFIADDDQASNGLGSVSFSNVQLAEIEPENTVPGIVGGGFADMSINERGLLEVDLPFVDADGDTLTYTLDVKTAQGTSAQGFAGLVFEDGVLSGPIAALPGSYTVTVVATDGRGGSTSSDFVLTVADVNDAPLADTSIQFEPMEAMTGDDVSVDISSFSDAFSDVDGDQLTFSVEDLPPGLSLNAEGVIVGTPTQPGEGFFTVVATDPSGLRAEIQVPFLIGGEAVGEASFLVEAEAFTGLGSATGFYLSAAPAASGGQLIRANANQSANVTTVLSQNGVTEGWYTVTISVFDETDGSATFSLKIGDTVLATNLSFDNNGTFDNPSATRGNAAQAGNLKTITFTSPVFIDGATIAQLSGQSDSGEHLRIDKLTFTPTAGPVQQAPSAVILTGGTINENVIAGVIGTLSATDPDGNSASIVYTTTDTRFTIQGNTIRLADGVSLDHEAQETVTVSVKATDTQGLSTTTNLTINVGDVNEAPKLVVGADIADVVLDAGEGTTINLATALGATDPDAGDSVSYVATLANGSALPTGISVAGGVLTVATNVAAGTYAISVAASDGELSSAPVTFSVTVGEPVILVPFSTTIQAEAGSITLLDNGSNTTITTIRDPSNQESPGTVGLVNGLRPGFSGTGYVDYGDTAGDRLNYSVDVPAAGTYTFSIRYASNSARPLNLVVNGGTAQSLPFVATGTSTSGPAEGFNNWSFQTVTVTLQAGTNTFSLAIPPGATTGPNLDSIEITGNVPSTGDTSADADEIPLFLTGPQGPLSGAGADSINFNLAGIDDDIVKVEMSFDGGATRVTVNPDADGDYAVDGSALASGNYTAIAYVTDAAGNVAQSQMNITIAGPVVVAPFTIQAEDETKVTVNDTGTGDSDTSLTREVNATRPDATGNYRPGATDGAYIDFGSNPGDAITFNVNAPAAGTYLVTFRYANGATTDRPLLIAVNGESEGSVSFIPGPITGTGASATGWTSWIEKSVEVTLTAGANSIRLEIPAGAVGGPNIDQATFEYLDGEGPQNPTQPFSVTIEGETFTITDIEANALTPADTVYRTPANKEGGANAGNSGPGLTYDSNGLRPGYEGSGYLDMGGEVGDKAGFNVTVDQAGTYQLTIRYANGGTTDRPMVLSINGENQTISMNSTIPTGGTGDQGWANWVEVTYDIELDAGVNAISIANTTTNGPNIDNVTISREGDEGPGETRDLIRFEPVVKINFEPAPGQTTQGLPTGYQTPTGYLADTGAAYGNRGNGFSYGWVTEASVADGTANGTIASAQPANAHWYKDTVSGASSLQKTYAHFEYPGAGAAGARAWEMALENGTYQVTMSVGDTAGAFDSNYIINLEGVNVMPEWTPANPINGSQNGGGFRSTLVTAVVTVTDGRLTMDSIGGVNTEIQYLEVERIPDLTPGDGRSADKDFSYFVAPVAASLEDGQVSIAIGPDGELPTGIDPTSTFVVGINLQAEGNRGPNITHTDNIKLIETLTGIEVPVAIQISGGADTLNIRPLQDLKENTSYTLKVQDVMDLGSITDPNGPLRQFQDLTTTFVTGTAPEDVPREVAFSTDVILNGFADGAFGYTTIEFGPDGKLYVATITGEIHRWDVNANGTIDKASQETLSLSYLEAPGGERRGIVGFVFDPEDSNTIWISDNAPIPRESKAFDTPEFSGRVSKVTLSEVFENSTAETYITGLPRSGGDHLTNSLEFRRNPDYTATNGEPEHLLYLSQGSNSAAGAADGAWGNRPERLLNAAILEIDPTRNAPAGGFNVQTEPSVAGNPSYQSPAASFNANGTHSTFYNPFAPDAVLSIYATGVRNAYDLVWHSNGNLYVPTNGTASGGKTPTDPTQPGLDTTIANSPKQYDYFFTIDEGGYYGHPNVLRDQYILNGGNPTGGRDPNEVVGGNDGNSSTDGYQTGVQPDPDYDLDGVYNLGYNQSPNGAIEYTGGAFGSNLKGAVLFAQFSTGDNVRYIRVDAQGNIIDDDVLRRPDGSVIDDYIDPLDIIENPVTGQLYLMTLNRSTGASQLILLTPAPGGVTQDLTADEGNNLALVAVDVTDPEAAIFRIDGLDDDITAIRISFDGGPKQTITVNAQKQFTIDLGTTSGPVTASLEVTDDALNSKTVTLNFVPGEEPSGEDFVLLTTIQAEDRTPNDGTSVVVPTGTAPQIQIRDASNIEPGTVAGTVNGLRPGAYGTDGNTNSNDGIPGGYADFGSTNADFISFNFSVPSDQAGNAILRFRYANGGTTDRPLQLEINGTIIKVQSFAPITVTDGSDPWNQWRTVEIPVVLTAGANTVTLRSVSNTGPNIDQLEVLVASESNAVPNDGEMVVDGTTYVKYEAEKADLGGAAIITENRNQSGGAFVDYVGTADQSVSWTISTGTSGSYGLDILYALGAGKAARPMTILVNGVAVQTLPFAANSNAGETVWGPQSVTLDLSAGTTVITLKAPGGVGPNIDYIRVTKDAVAIFEPDYAEIDGSGRIELEATDGSAHTVNGSTVDFYFTVDADGTYKLDVAANANAANGQSLKWFLNGVEVDISAFPGAGTAGEESVYLVLEAGENYQLRIVSNAPGANGLDYLDIQPAPGNPNADIAVQSLDAAYFDDRLHFSYIEDPDAVEPGAPRDFKDTGTVRLSNTGTEPLTISDYQLTGPFVLQNPNALNGATIAPGSFLDVMVVFNRAAYTPPTTNVDATSTVFEGQLKLITNDQDSPVANIKLAGFWQARDEGGQEPNVNEIWKIFGFGNVIEGLRLQGGGENSVLSTDDVFAKTDETEVLSPYWKLADGVTTAKITQIAAFHGPGGATIGIHNPGNKGQGTTFWNHEGNDNQRLLPNAGNDNTFATRNFTNNDIPDGWAGNEIFGITVAGLSTDPRLNPTGGVIVPGAQQGHTVKMFQALDANGNVIPNVYLGIMDYTGINYDYNDNLFVIEGVQPVGFGADMVIAGLDDAAADDRLVFTNIDQPVNAAQTFRNEATFTITNDGFTALTLTSLVLSDTSAFEFVGTVPTSVAAGASVQVTVRFKGTHAGNTAGADIYKATLTINSNDYDGAQVIQLAGLAQEFSENNSEPTVAQIVEAFGYSTDIAQGQLANGGKVETIGDEVLMPYLQKLDPSKGVEVIQMAAFLQQGNVARLGYHQVGSSAVTNLFANDDQQGQTVLPDQLVTGNGAGASVARGVINQNTPFGLFISVDGRPTYASWTDPEANKIDPNFGQLVGEDQGHLIRFFEALDADGNVIPGTYIAIQDYPGAGNYDYNDHMFIIKNVKPHVLTAANDANGDGINDALRLDADNDGTVNFFDTTTPPPTGPQTPYGGTAPSFTNGVLTVDATNFDNGGQGISWNDNTGLDNPTSNPTFRPGRDVELVGSGLDIGHVKPGEWVEYTINVPTAGTYTFSANAKTPVTGATISVSLNGQTQLGTVTLADGHAGGSNFGNAAFADSAPVSINLGAGVQTLRLTFNGPLASNGYVLDLASFKLTAPVNQQTPYPGAAPTFTNGVLTVDATNFDNGGQGISWNDNAGLDNPTSNPTFRPGRGVELVGAGLDIGHVKPGEWVEYTINVPTAGTYTFSANAKTPVAGATIGVSLNGQAQLGTVTLADGHAGGSNFDSAAFAQSAPISINLGAGVQTLRLTFNGPLASNGYVLDLASFTLTAPASQQPFGGVAPALGDAGLVIDGVEYDNGGQGVAYNDAAGLQGGTNGGRAGSSVEITGGGDVGWIANGEWLEYTINVTEAGTYDFNLSMSLGETGGPNRSVTATFTNGSAVDTVTVATPRTGTWSNFQDTETVSVALDAGTTVVRLTFNGGSQDFSSFSLEPAGASAMTLASLGLDSETSTIDDTPPAPEIADLGMTPLDEQEQNHLQGYDIVI</sequence>
<feature type="domain" description="CBM6" evidence="4">
    <location>
        <begin position="3312"/>
        <end position="3482"/>
    </location>
</feature>
<evidence type="ECO:0000313" key="9">
    <source>
        <dbReference type="Proteomes" id="UP000524535"/>
    </source>
</evidence>
<feature type="domain" description="CBM6" evidence="4">
    <location>
        <begin position="1773"/>
        <end position="1927"/>
    </location>
</feature>
<evidence type="ECO:0000313" key="8">
    <source>
        <dbReference type="Proteomes" id="UP000520770"/>
    </source>
</evidence>
<dbReference type="SUPFAM" id="SSF49785">
    <property type="entry name" value="Galactose-binding domain-like"/>
    <property type="match status" value="12"/>
</dbReference>
<evidence type="ECO:0008006" key="11">
    <source>
        <dbReference type="Google" id="ProtNLM"/>
    </source>
</evidence>
<dbReference type="InterPro" id="IPR008979">
    <property type="entry name" value="Galactose-bd-like_sf"/>
</dbReference>
<dbReference type="EMBL" id="JACIHM010000003">
    <property type="protein sequence ID" value="MBB4447164.1"/>
    <property type="molecule type" value="Genomic_DNA"/>
</dbReference>
<dbReference type="GO" id="GO:0016020">
    <property type="term" value="C:membrane"/>
    <property type="evidence" value="ECO:0007669"/>
    <property type="project" value="InterPro"/>
</dbReference>
<dbReference type="Pfam" id="PF17963">
    <property type="entry name" value="Big_9"/>
    <property type="match status" value="2"/>
</dbReference>
<name>A0A7W6WQB7_9HYPH</name>
<dbReference type="InterPro" id="IPR011042">
    <property type="entry name" value="6-blade_b-propeller_TolB-like"/>
</dbReference>
<feature type="domain" description="CBM6" evidence="4">
    <location>
        <begin position="325"/>
        <end position="474"/>
    </location>
</feature>
<dbReference type="SUPFAM" id="SSF50952">
    <property type="entry name" value="Soluble quinoprotein glucose dehydrogenase"/>
    <property type="match status" value="1"/>
</dbReference>
<dbReference type="GO" id="GO:0005509">
    <property type="term" value="F:calcium ion binding"/>
    <property type="evidence" value="ECO:0007669"/>
    <property type="project" value="InterPro"/>
</dbReference>
<evidence type="ECO:0000256" key="2">
    <source>
        <dbReference type="SAM" id="MobiDB-lite"/>
    </source>
</evidence>
<keyword evidence="9" id="KW-1185">Reference proteome</keyword>
<dbReference type="InterPro" id="IPR002126">
    <property type="entry name" value="Cadherin-like_dom"/>
</dbReference>
<dbReference type="CDD" id="cd11304">
    <property type="entry name" value="Cadherin_repeat"/>
    <property type="match status" value="2"/>
</dbReference>
<dbReference type="InterPro" id="IPR006584">
    <property type="entry name" value="Cellulose-bd_IV"/>
</dbReference>
<dbReference type="InterPro" id="IPR013783">
    <property type="entry name" value="Ig-like_fold"/>
</dbReference>
<evidence type="ECO:0000313" key="10">
    <source>
        <dbReference type="Proteomes" id="UP000576087"/>
    </source>
</evidence>
<dbReference type="CDD" id="cd04080">
    <property type="entry name" value="CBM6_cellulase-like"/>
    <property type="match status" value="3"/>
</dbReference>
<dbReference type="InterPro" id="IPR015919">
    <property type="entry name" value="Cadherin-like_sf"/>
</dbReference>
<feature type="domain" description="CBM6" evidence="4">
    <location>
        <begin position="481"/>
        <end position="651"/>
    </location>
</feature>
<feature type="domain" description="CBM6" evidence="4">
    <location>
        <begin position="2239"/>
        <end position="2373"/>
    </location>
</feature>
<gene>
    <name evidence="6" type="ORF">GGE31_003045</name>
    <name evidence="5" type="ORF">GGE33_003009</name>
    <name evidence="7" type="ORF">GGE35_002986</name>
</gene>
<evidence type="ECO:0000313" key="7">
    <source>
        <dbReference type="EMBL" id="MBB4447164.1"/>
    </source>
</evidence>
<evidence type="ECO:0000259" key="4">
    <source>
        <dbReference type="PROSITE" id="PS51175"/>
    </source>
</evidence>
<feature type="domain" description="Cadherin" evidence="3">
    <location>
        <begin position="1582"/>
        <end position="1670"/>
    </location>
</feature>
<feature type="domain" description="Cadherin" evidence="3">
    <location>
        <begin position="876"/>
        <end position="959"/>
    </location>
</feature>
<dbReference type="Pfam" id="PF19077">
    <property type="entry name" value="Big_13"/>
    <property type="match status" value="1"/>
</dbReference>